<evidence type="ECO:0000256" key="1">
    <source>
        <dbReference type="SAM" id="Coils"/>
    </source>
</evidence>
<dbReference type="Proteomes" id="UP001595901">
    <property type="component" value="Unassembled WGS sequence"/>
</dbReference>
<proteinExistence type="predicted"/>
<organism evidence="4 5">
    <name type="scientific">Streptococcus dentapri</name>
    <dbReference type="NCBI Taxonomy" id="573564"/>
    <lineage>
        <taxon>Bacteria</taxon>
        <taxon>Bacillati</taxon>
        <taxon>Bacillota</taxon>
        <taxon>Bacilli</taxon>
        <taxon>Lactobacillales</taxon>
        <taxon>Streptococcaceae</taxon>
        <taxon>Streptococcus</taxon>
    </lineage>
</organism>
<protein>
    <submittedName>
        <fullName evidence="4">IS110 family transposase</fullName>
    </submittedName>
</protein>
<dbReference type="Pfam" id="PF01548">
    <property type="entry name" value="DEDD_Tnp_IS110"/>
    <property type="match status" value="1"/>
</dbReference>
<comment type="caution">
    <text evidence="4">The sequence shown here is derived from an EMBL/GenBank/DDBJ whole genome shotgun (WGS) entry which is preliminary data.</text>
</comment>
<evidence type="ECO:0000313" key="5">
    <source>
        <dbReference type="Proteomes" id="UP001595901"/>
    </source>
</evidence>
<dbReference type="EMBL" id="JBHSAC010000009">
    <property type="protein sequence ID" value="MFC3931369.1"/>
    <property type="molecule type" value="Genomic_DNA"/>
</dbReference>
<dbReference type="InterPro" id="IPR047650">
    <property type="entry name" value="Transpos_IS110"/>
</dbReference>
<keyword evidence="5" id="KW-1185">Reference proteome</keyword>
<dbReference type="InterPro" id="IPR003346">
    <property type="entry name" value="Transposase_20"/>
</dbReference>
<gene>
    <name evidence="4" type="ORF">ACFOSE_00945</name>
</gene>
<dbReference type="PANTHER" id="PTHR33055:SF15">
    <property type="entry name" value="TRANSPOSASE-RELATED"/>
    <property type="match status" value="1"/>
</dbReference>
<dbReference type="Pfam" id="PF02371">
    <property type="entry name" value="Transposase_20"/>
    <property type="match status" value="1"/>
</dbReference>
<evidence type="ECO:0000313" key="4">
    <source>
        <dbReference type="EMBL" id="MFC3931369.1"/>
    </source>
</evidence>
<feature type="coiled-coil region" evidence="1">
    <location>
        <begin position="222"/>
        <end position="256"/>
    </location>
</feature>
<dbReference type="InterPro" id="IPR002525">
    <property type="entry name" value="Transp_IS110-like_N"/>
</dbReference>
<sequence>MDILYESCAGIDVHQSNIVVCVLHGSLTTTRPKREEARFDTTSAGLEQCRQFLLTFQVQAVGMESTGVYWKPVWHALCHDFELILANPAHMKAIPGQKTDKKDAFWIAKLTRIGLLPKSFVPDETIQELRDLTRQRKFYVESRSKEVNRIHKILQSGGIKLTTYIEDIMGKSGRNLLELLCEGEVMDAKTVSKAVYTSLKRKVPQLLQALDGYFSNHFRFLLREALDIYDVFDQKIKKLEDRIDSYLEQFQRELEILDSIPGIDEGTAAVFISEVGVDMTQFPTAGHLASWAGLCPGNNESAGKKRSTKIRHGNSYLKRCLCQSVFAVRRQKGKPIAQKFHQIQSRRGSQKATIAIAHTLLKLAYHLLATNQTYHDYHKTQKRLLETS</sequence>
<dbReference type="NCBIfam" id="NF033542">
    <property type="entry name" value="transpos_IS110"/>
    <property type="match status" value="1"/>
</dbReference>
<dbReference type="PANTHER" id="PTHR33055">
    <property type="entry name" value="TRANSPOSASE FOR INSERTION SEQUENCE ELEMENT IS1111A"/>
    <property type="match status" value="1"/>
</dbReference>
<evidence type="ECO:0000259" key="2">
    <source>
        <dbReference type="Pfam" id="PF01548"/>
    </source>
</evidence>
<dbReference type="RefSeq" id="WP_380429296.1">
    <property type="nucleotide sequence ID" value="NZ_JBHSAC010000009.1"/>
</dbReference>
<keyword evidence="1" id="KW-0175">Coiled coil</keyword>
<evidence type="ECO:0000259" key="3">
    <source>
        <dbReference type="Pfam" id="PF02371"/>
    </source>
</evidence>
<accession>A0ABV8CYL3</accession>
<name>A0ABV8CYL3_9STRE</name>
<reference evidence="5" key="1">
    <citation type="journal article" date="2019" name="Int. J. Syst. Evol. Microbiol.">
        <title>The Global Catalogue of Microorganisms (GCM) 10K type strain sequencing project: providing services to taxonomists for standard genome sequencing and annotation.</title>
        <authorList>
            <consortium name="The Broad Institute Genomics Platform"/>
            <consortium name="The Broad Institute Genome Sequencing Center for Infectious Disease"/>
            <person name="Wu L."/>
            <person name="Ma J."/>
        </authorList>
    </citation>
    <scope>NUCLEOTIDE SEQUENCE [LARGE SCALE GENOMIC DNA]</scope>
    <source>
        <strain evidence="5">CCUG 58728</strain>
    </source>
</reference>
<feature type="domain" description="Transposase IS116/IS110/IS902 C-terminal" evidence="3">
    <location>
        <begin position="255"/>
        <end position="341"/>
    </location>
</feature>
<feature type="domain" description="Transposase IS110-like N-terminal" evidence="2">
    <location>
        <begin position="9"/>
        <end position="156"/>
    </location>
</feature>